<dbReference type="Proteomes" id="UP000290289">
    <property type="component" value="Chromosome 16"/>
</dbReference>
<evidence type="ECO:0000313" key="2">
    <source>
        <dbReference type="Proteomes" id="UP000290289"/>
    </source>
</evidence>
<dbReference type="AlphaFoldDB" id="A0A498HMS7"/>
<evidence type="ECO:0000313" key="1">
    <source>
        <dbReference type="EMBL" id="RXH70707.1"/>
    </source>
</evidence>
<organism evidence="1 2">
    <name type="scientific">Malus domestica</name>
    <name type="common">Apple</name>
    <name type="synonym">Pyrus malus</name>
    <dbReference type="NCBI Taxonomy" id="3750"/>
    <lineage>
        <taxon>Eukaryota</taxon>
        <taxon>Viridiplantae</taxon>
        <taxon>Streptophyta</taxon>
        <taxon>Embryophyta</taxon>
        <taxon>Tracheophyta</taxon>
        <taxon>Spermatophyta</taxon>
        <taxon>Magnoliopsida</taxon>
        <taxon>eudicotyledons</taxon>
        <taxon>Gunneridae</taxon>
        <taxon>Pentapetalae</taxon>
        <taxon>rosids</taxon>
        <taxon>fabids</taxon>
        <taxon>Rosales</taxon>
        <taxon>Rosaceae</taxon>
        <taxon>Amygdaloideae</taxon>
        <taxon>Maleae</taxon>
        <taxon>Malus</taxon>
    </lineage>
</organism>
<comment type="caution">
    <text evidence="1">The sequence shown here is derived from an EMBL/GenBank/DDBJ whole genome shotgun (WGS) entry which is preliminary data.</text>
</comment>
<gene>
    <name evidence="1" type="ORF">DVH24_013453</name>
</gene>
<sequence length="65" mass="7789">MGYAFYETSFNDPTVKHVYICFEIAFNDQTVKLVCIYFEITYAKNQKKKNIQRSSNRTKLFNSYK</sequence>
<keyword evidence="2" id="KW-1185">Reference proteome</keyword>
<dbReference type="EMBL" id="RDQH01000342">
    <property type="protein sequence ID" value="RXH70707.1"/>
    <property type="molecule type" value="Genomic_DNA"/>
</dbReference>
<name>A0A498HMS7_MALDO</name>
<proteinExistence type="predicted"/>
<accession>A0A498HMS7</accession>
<reference evidence="1 2" key="1">
    <citation type="submission" date="2018-10" db="EMBL/GenBank/DDBJ databases">
        <title>A high-quality apple genome assembly.</title>
        <authorList>
            <person name="Hu J."/>
        </authorList>
    </citation>
    <scope>NUCLEOTIDE SEQUENCE [LARGE SCALE GENOMIC DNA]</scope>
    <source>
        <strain evidence="2">cv. HFTH1</strain>
        <tissue evidence="1">Young leaf</tissue>
    </source>
</reference>
<protein>
    <submittedName>
        <fullName evidence="1">Uncharacterized protein</fullName>
    </submittedName>
</protein>